<dbReference type="Pfam" id="PF16925">
    <property type="entry name" value="TetR_C_13"/>
    <property type="match status" value="1"/>
</dbReference>
<protein>
    <submittedName>
        <fullName evidence="6">TetR family transcriptional regulator</fullName>
    </submittedName>
</protein>
<evidence type="ECO:0000259" key="5">
    <source>
        <dbReference type="PROSITE" id="PS50977"/>
    </source>
</evidence>
<dbReference type="InterPro" id="IPR011075">
    <property type="entry name" value="TetR_C"/>
</dbReference>
<gene>
    <name evidence="6" type="ORF">FrCorBMG51_23005</name>
</gene>
<keyword evidence="1" id="KW-0805">Transcription regulation</keyword>
<dbReference type="Gene3D" id="1.10.10.60">
    <property type="entry name" value="Homeodomain-like"/>
    <property type="match status" value="1"/>
</dbReference>
<evidence type="ECO:0000313" key="7">
    <source>
        <dbReference type="Proteomes" id="UP000035425"/>
    </source>
</evidence>
<dbReference type="SUPFAM" id="SSF46689">
    <property type="entry name" value="Homeodomain-like"/>
    <property type="match status" value="1"/>
</dbReference>
<evidence type="ECO:0000256" key="3">
    <source>
        <dbReference type="ARBA" id="ARBA00023163"/>
    </source>
</evidence>
<dbReference type="InterPro" id="IPR001647">
    <property type="entry name" value="HTH_TetR"/>
</dbReference>
<dbReference type="PANTHER" id="PTHR47506">
    <property type="entry name" value="TRANSCRIPTIONAL REGULATORY PROTEIN"/>
    <property type="match status" value="1"/>
</dbReference>
<evidence type="ECO:0000313" key="6">
    <source>
        <dbReference type="EMBL" id="KLL09702.1"/>
    </source>
</evidence>
<name>A0ABR5EZ45_9ACTN</name>
<dbReference type="InterPro" id="IPR009057">
    <property type="entry name" value="Homeodomain-like_sf"/>
</dbReference>
<dbReference type="SUPFAM" id="SSF48498">
    <property type="entry name" value="Tetracyclin repressor-like, C-terminal domain"/>
    <property type="match status" value="1"/>
</dbReference>
<keyword evidence="2 4" id="KW-0238">DNA-binding</keyword>
<dbReference type="PROSITE" id="PS50977">
    <property type="entry name" value="HTH_TETR_2"/>
    <property type="match status" value="1"/>
</dbReference>
<dbReference type="Gene3D" id="1.10.357.10">
    <property type="entry name" value="Tetracycline Repressor, domain 2"/>
    <property type="match status" value="1"/>
</dbReference>
<evidence type="ECO:0000256" key="2">
    <source>
        <dbReference type="ARBA" id="ARBA00023125"/>
    </source>
</evidence>
<dbReference type="Proteomes" id="UP000035425">
    <property type="component" value="Unassembled WGS sequence"/>
</dbReference>
<proteinExistence type="predicted"/>
<dbReference type="Pfam" id="PF00440">
    <property type="entry name" value="TetR_N"/>
    <property type="match status" value="1"/>
</dbReference>
<evidence type="ECO:0000256" key="4">
    <source>
        <dbReference type="PROSITE-ProRule" id="PRU00335"/>
    </source>
</evidence>
<keyword evidence="3" id="KW-0804">Transcription</keyword>
<organism evidence="6 7">
    <name type="scientific">Protofrankia coriariae</name>
    <dbReference type="NCBI Taxonomy" id="1562887"/>
    <lineage>
        <taxon>Bacteria</taxon>
        <taxon>Bacillati</taxon>
        <taxon>Actinomycetota</taxon>
        <taxon>Actinomycetes</taxon>
        <taxon>Frankiales</taxon>
        <taxon>Frankiaceae</taxon>
        <taxon>Protofrankia</taxon>
    </lineage>
</organism>
<sequence length="198" mass="21497">MGRRGRPRGFDRDVTLRRAMVTFWERGYEGTSMSDLTAAMGIASPSIYACFGSKEQLFREAVELYGATEGDKVWRALDEAPTAREAVRQMLRSNADSFADPATPPGCMIVLAAAGTTKNDDVRAFLAERRRNMHEAIHARLRRGVADGDLSADADTNAMAALYTTVLQGLSLQARDGAPHDTLEAIIDGAMAAWDGLT</sequence>
<dbReference type="InterPro" id="IPR036271">
    <property type="entry name" value="Tet_transcr_reg_TetR-rel_C_sf"/>
</dbReference>
<dbReference type="EMBL" id="JWIO01000064">
    <property type="protein sequence ID" value="KLL09702.1"/>
    <property type="molecule type" value="Genomic_DNA"/>
</dbReference>
<evidence type="ECO:0000256" key="1">
    <source>
        <dbReference type="ARBA" id="ARBA00023015"/>
    </source>
</evidence>
<comment type="caution">
    <text evidence="6">The sequence shown here is derived from an EMBL/GenBank/DDBJ whole genome shotgun (WGS) entry which is preliminary data.</text>
</comment>
<keyword evidence="7" id="KW-1185">Reference proteome</keyword>
<dbReference type="RefSeq" id="WP_047225097.1">
    <property type="nucleotide sequence ID" value="NZ_JWIO01000064.1"/>
</dbReference>
<feature type="DNA-binding region" description="H-T-H motif" evidence="4">
    <location>
        <begin position="32"/>
        <end position="51"/>
    </location>
</feature>
<dbReference type="PANTHER" id="PTHR47506:SF1">
    <property type="entry name" value="HTH-TYPE TRANSCRIPTIONAL REGULATOR YJDC"/>
    <property type="match status" value="1"/>
</dbReference>
<accession>A0ABR5EZ45</accession>
<feature type="domain" description="HTH tetR-type" evidence="5">
    <location>
        <begin position="9"/>
        <end position="69"/>
    </location>
</feature>
<reference evidence="6 7" key="1">
    <citation type="submission" date="2014-12" db="EMBL/GenBank/DDBJ databases">
        <title>Frankia sp. BMG5.1 draft genome.</title>
        <authorList>
            <person name="Gtari M."/>
            <person name="Ghodhbane-Gtari F."/>
            <person name="Nouioui I."/>
            <person name="Ktari A."/>
            <person name="Hezbri K."/>
            <person name="Mimouni W."/>
            <person name="Sbissi I."/>
            <person name="Ayari A."/>
            <person name="Yamanaka T."/>
            <person name="Normand P."/>
            <person name="Tisa L.S."/>
            <person name="Boudabous A."/>
        </authorList>
    </citation>
    <scope>NUCLEOTIDE SEQUENCE [LARGE SCALE GENOMIC DNA]</scope>
    <source>
        <strain evidence="6 7">BMG5.1</strain>
    </source>
</reference>